<comment type="caution">
    <text evidence="22">The sequence shown here is derived from an EMBL/GenBank/DDBJ whole genome shotgun (WGS) entry which is preliminary data.</text>
</comment>
<dbReference type="Pfam" id="PF00076">
    <property type="entry name" value="RRM_1"/>
    <property type="match status" value="2"/>
</dbReference>
<dbReference type="Pfam" id="PF22191">
    <property type="entry name" value="IBR_1"/>
    <property type="match status" value="1"/>
</dbReference>
<dbReference type="GO" id="GO:0016740">
    <property type="term" value="F:transferase activity"/>
    <property type="evidence" value="ECO:0007669"/>
    <property type="project" value="UniProtKB-KW"/>
</dbReference>
<dbReference type="GO" id="GO:0034458">
    <property type="term" value="F:3'-5' RNA helicase activity"/>
    <property type="evidence" value="ECO:0007669"/>
    <property type="project" value="TreeGrafter"/>
</dbReference>
<dbReference type="EMBL" id="CAJNOH010000115">
    <property type="protein sequence ID" value="CAF0880637.1"/>
    <property type="molecule type" value="Genomic_DNA"/>
</dbReference>
<keyword evidence="15" id="KW-0694">RNA-binding</keyword>
<name>A0A813Y8L6_9BILA</name>
<dbReference type="Gene3D" id="1.20.120.1750">
    <property type="match status" value="1"/>
</dbReference>
<comment type="similarity">
    <text evidence="12">Belongs to the DEAD box helicase family. DEAH subfamily. PRP16 sub-subfamily.</text>
</comment>
<dbReference type="PROSITE" id="PS00518">
    <property type="entry name" value="ZF_RING_1"/>
    <property type="match status" value="1"/>
</dbReference>
<evidence type="ECO:0000259" key="17">
    <source>
        <dbReference type="PROSITE" id="PS50089"/>
    </source>
</evidence>
<dbReference type="InterPro" id="IPR011545">
    <property type="entry name" value="DEAD/DEAH_box_helicase_dom"/>
</dbReference>
<dbReference type="CDD" id="cd20354">
    <property type="entry name" value="Rcat_RBR_RNF14"/>
    <property type="match status" value="1"/>
</dbReference>
<dbReference type="SMART" id="SM00847">
    <property type="entry name" value="HA2"/>
    <property type="match status" value="1"/>
</dbReference>
<dbReference type="CDD" id="cd18791">
    <property type="entry name" value="SF2_C_RHA"/>
    <property type="match status" value="1"/>
</dbReference>
<dbReference type="InterPro" id="IPR035979">
    <property type="entry name" value="RBD_domain_sf"/>
</dbReference>
<reference evidence="22" key="1">
    <citation type="submission" date="2021-02" db="EMBL/GenBank/DDBJ databases">
        <authorList>
            <person name="Nowell W R."/>
        </authorList>
    </citation>
    <scope>NUCLEOTIDE SEQUENCE</scope>
</reference>
<dbReference type="InterPro" id="IPR013083">
    <property type="entry name" value="Znf_RING/FYVE/PHD"/>
</dbReference>
<keyword evidence="10" id="KW-0862">Zinc</keyword>
<dbReference type="SUPFAM" id="SSF54928">
    <property type="entry name" value="RNA-binding domain, RBD"/>
    <property type="match status" value="3"/>
</dbReference>
<evidence type="ECO:0000259" key="18">
    <source>
        <dbReference type="PROSITE" id="PS50102"/>
    </source>
</evidence>
<keyword evidence="7" id="KW-0833">Ubl conjugation pathway</keyword>
<evidence type="ECO:0000256" key="2">
    <source>
        <dbReference type="ARBA" id="ARBA00022679"/>
    </source>
</evidence>
<dbReference type="InterPro" id="IPR047548">
    <property type="entry name" value="Rcat_RBR_RNF14"/>
</dbReference>
<evidence type="ECO:0000256" key="5">
    <source>
        <dbReference type="ARBA" id="ARBA00022741"/>
    </source>
</evidence>
<dbReference type="Pfam" id="PF21010">
    <property type="entry name" value="HA2_C"/>
    <property type="match status" value="1"/>
</dbReference>
<dbReference type="PANTHER" id="PTHR18934">
    <property type="entry name" value="ATP-DEPENDENT RNA HELICASE"/>
    <property type="match status" value="1"/>
</dbReference>
<dbReference type="GO" id="GO:0003723">
    <property type="term" value="F:RNA binding"/>
    <property type="evidence" value="ECO:0007669"/>
    <property type="project" value="UniProtKB-UniRule"/>
</dbReference>
<dbReference type="Pfam" id="PF00270">
    <property type="entry name" value="DEAD"/>
    <property type="match status" value="1"/>
</dbReference>
<dbReference type="Pfam" id="PF13445">
    <property type="entry name" value="zf-RING_UBOX"/>
    <property type="match status" value="1"/>
</dbReference>
<dbReference type="Proteomes" id="UP000663854">
    <property type="component" value="Unassembled WGS sequence"/>
</dbReference>
<dbReference type="InterPro" id="IPR048333">
    <property type="entry name" value="HA2_WH"/>
</dbReference>
<dbReference type="CDD" id="cd00590">
    <property type="entry name" value="RRM_SF"/>
    <property type="match status" value="1"/>
</dbReference>
<feature type="domain" description="RING-type" evidence="17">
    <location>
        <begin position="1625"/>
        <end position="1675"/>
    </location>
</feature>
<dbReference type="GO" id="GO:0005524">
    <property type="term" value="F:ATP binding"/>
    <property type="evidence" value="ECO:0007669"/>
    <property type="project" value="UniProtKB-KW"/>
</dbReference>
<dbReference type="SMART" id="SM00487">
    <property type="entry name" value="DEXDc"/>
    <property type="match status" value="1"/>
</dbReference>
<dbReference type="InterPro" id="IPR012677">
    <property type="entry name" value="Nucleotide-bd_a/b_plait_sf"/>
</dbReference>
<comment type="pathway">
    <text evidence="1">Protein modification; protein ubiquitination.</text>
</comment>
<gene>
    <name evidence="22" type="ORF">PYM288_LOCUS8521</name>
</gene>
<accession>A0A813Y8L6</accession>
<dbReference type="PANTHER" id="PTHR18934:SF91">
    <property type="entry name" value="PRE-MRNA-SPLICING FACTOR ATP-DEPENDENT RNA HELICASE PRP16"/>
    <property type="match status" value="1"/>
</dbReference>
<dbReference type="Gene3D" id="1.20.120.1080">
    <property type="match status" value="1"/>
</dbReference>
<evidence type="ECO:0000259" key="20">
    <source>
        <dbReference type="PROSITE" id="PS51194"/>
    </source>
</evidence>
<dbReference type="Pfam" id="PF01485">
    <property type="entry name" value="IBR"/>
    <property type="match status" value="1"/>
</dbReference>
<feature type="coiled-coil region" evidence="16">
    <location>
        <begin position="185"/>
        <end position="212"/>
    </location>
</feature>
<keyword evidence="6 14" id="KW-0863">Zinc-finger</keyword>
<evidence type="ECO:0000259" key="21">
    <source>
        <dbReference type="PROSITE" id="PS51873"/>
    </source>
</evidence>
<feature type="domain" description="RRM" evidence="18">
    <location>
        <begin position="953"/>
        <end position="1028"/>
    </location>
</feature>
<dbReference type="PROSITE" id="PS51192">
    <property type="entry name" value="HELICASE_ATP_BIND_1"/>
    <property type="match status" value="1"/>
</dbReference>
<evidence type="ECO:0000313" key="23">
    <source>
        <dbReference type="Proteomes" id="UP000663854"/>
    </source>
</evidence>
<dbReference type="SMART" id="SM00360">
    <property type="entry name" value="RRM"/>
    <property type="match status" value="2"/>
</dbReference>
<evidence type="ECO:0000256" key="16">
    <source>
        <dbReference type="SAM" id="Coils"/>
    </source>
</evidence>
<dbReference type="PROSITE" id="PS51194">
    <property type="entry name" value="HELICASE_CTER"/>
    <property type="match status" value="1"/>
</dbReference>
<evidence type="ECO:0000256" key="14">
    <source>
        <dbReference type="PROSITE-ProRule" id="PRU00175"/>
    </source>
</evidence>
<feature type="domain" description="RRM" evidence="18">
    <location>
        <begin position="1135"/>
        <end position="1256"/>
    </location>
</feature>
<dbReference type="SMART" id="SM00490">
    <property type="entry name" value="HELICc"/>
    <property type="match status" value="1"/>
</dbReference>
<dbReference type="CDD" id="cd20335">
    <property type="entry name" value="BRcat_RBR"/>
    <property type="match status" value="1"/>
</dbReference>
<dbReference type="GO" id="GO:0008270">
    <property type="term" value="F:zinc ion binding"/>
    <property type="evidence" value="ECO:0007669"/>
    <property type="project" value="UniProtKB-KW"/>
</dbReference>
<dbReference type="InterPro" id="IPR014001">
    <property type="entry name" value="Helicase_ATP-bd"/>
</dbReference>
<dbReference type="PROSITE" id="PS50102">
    <property type="entry name" value="RRM"/>
    <property type="match status" value="2"/>
</dbReference>
<keyword evidence="5" id="KW-0547">Nucleotide-binding</keyword>
<protein>
    <recommendedName>
        <fullName evidence="24">RNA helicase</fullName>
    </recommendedName>
</protein>
<dbReference type="InterPro" id="IPR017907">
    <property type="entry name" value="Znf_RING_CS"/>
</dbReference>
<evidence type="ECO:0000256" key="10">
    <source>
        <dbReference type="ARBA" id="ARBA00022833"/>
    </source>
</evidence>
<dbReference type="CDD" id="cd17917">
    <property type="entry name" value="DEXHc_RHA-like"/>
    <property type="match status" value="1"/>
</dbReference>
<dbReference type="SUPFAM" id="SSF52540">
    <property type="entry name" value="P-loop containing nucleoside triphosphate hydrolases"/>
    <property type="match status" value="1"/>
</dbReference>
<evidence type="ECO:0000256" key="9">
    <source>
        <dbReference type="ARBA" id="ARBA00022806"/>
    </source>
</evidence>
<dbReference type="InterPro" id="IPR007502">
    <property type="entry name" value="Helicase-assoc_dom"/>
</dbReference>
<keyword evidence="16" id="KW-0175">Coiled coil</keyword>
<comment type="similarity">
    <text evidence="13">Belongs to the RBR family. RNF14 subfamily.</text>
</comment>
<evidence type="ECO:0000256" key="8">
    <source>
        <dbReference type="ARBA" id="ARBA00022801"/>
    </source>
</evidence>
<dbReference type="SUPFAM" id="SSF57850">
    <property type="entry name" value="RING/U-box"/>
    <property type="match status" value="2"/>
</dbReference>
<sequence>MAMPTKINEWCKFGATCKRRETCRYLHPNYEYDNMLNYFSNEPDYNSAQWPIGSYDNSQFEYESQQACLKLLPCFPPIVHHDNFDPNGQQFYFYDIGSQYCQQPGVLSISSKPWEKPYTNRKDNIPEITKQHQSLLIEQQRLLEDMDDDDDMKLQTEGNLQELKDQFEIFQQTIFNLSTINPLTLEDANYHLNRLKREIERFKARLPIYARRQQLIDTIKSNRVIILKADTGSGKSSQLIQYLADAGFADYGQIVCTQPRRLAARELASRVAKEFGCQVGEEVGCHVGACRPKVSSRTRIRFVTDAVLLNEYQTDPMLYAYTLVIIDEAHERHVDTDLLFGAMKLCLSRRSDIKLIVMSATLDDKLLSKYYKDACLIEVPGRAFPIKDIYAMEDAENHVDEAVNKVLEIHTSGIPGDILVFLTGQDEINQAIDKVTSKIDSSESVLVLPLHGKLNEDEMQAVFMTKNSKKQRKIIFSTNVAETSITIDGIQHVIDSGMVKEVMWDTRRRIRVLKIGYTTQSSIKQRRGRAGRTSAGTCYHLYTYDTYQSLEVCSRAEILCIQPSIAVLKLKHLDIVEDITKFDWLESPSNNSLQETVKSLTWLGAINSKTGKLTGLGRRMAKLGLEPMFSVMILTGQKLNCLSHVLALVGMLSVVQNIWWRGENDQSKHTSDEIRASFARDTGIGGDFIVLLRIFLEWHASGERRDRRKAWCLKHMIRWKSMTMANSLVRELVYQIDPKFQVHLTELNDELIKQIVHCICAGFFQNLAISNGPIRAGYQLATGTTDTVAHIHRSSVITFAQQPPKFILYHEIININETNYLTVMCPVELDWLDKSWLDSLPCSPSQCAFDNYTFVNLGPALLLALVGRKCKKIPQLEEQLHVLFEVDRAQSKLTIWGHPDKLSNAQQCLHQILNRERDKLRNELQDFQIIGSTRILLGAGAEPRLALVEDEYIKIFLKNLPKNITEEQIQQKCELYGQVRNVTTIRTNYNNSSASVTYATCNDARLAATQLSCEKWDDYQIYATPSYTRTSVNTNRQNYKLKAQWFMTESECNGRVVFNKRQRAQQAYELFTNRCHFRCQFEINPINPMVKCSWPLKPYHGHAIVNFPTVEQAQEALEAQYQHPFRLQRSRRSNDSIYVRNIPSNLDEVDLRTIFTACTHVIMLRSRTNMLRMAPIGTEDTVYQLFEKYPSFQRESVFIEPYQYDGRVVAYVQFTDEQEMRAAVDDINKIQPLIGAGILRLSVQEQRQINLRKKTNENKQDEFRVKLYQLPSHIDERSLIRELNQYNINDSITYTIVFRKKLSADYFLDRSKIMTEDNRKAFINLKSLFTSRHLFLSEPNIEIRSPTEDGRAVAYIHFNDPRDIMTAINMCDSLDNSTMSNIGLNKLHFVPIIVHKIIVNQALAQAINNKIEQTMNTIQTSSNFTNIMVFKKIVTKDDKTNVLISIRGTNIQQLYKARILFDNLLKGLEFQLYNHSWVTVLFDAAGLYFLQDLQKRTGTYIWWNWKSTLLRIFGEDSACQDAHRQIDTFIQTTLSQREHSISIPIPKDCIRQCIQNSSVLRELDTKKTKIVINMIKCLISVSGDREAVIECEQKVKQFLDKFTCMSNHSNGVTPENIIINMKNICSICNCDFDSPYTLEQCGHTFCRSCLSAYFDAYFDVTLSFEAFKLSCPFYQCNEICLIRDIVSVIGFERMARLAMIAFQVYIRRPDNDLVQCMGIDCNQVYRPSKYLSMYFCDQCIKFYCVPCKVEYHIGMTCEQYKKLHEEKDEDAILEYNLGKLSHKPCPKCRTPIDKYAGCNAVRCTLCNIQFCWRCSATDDVDIHKHFLDPNSSCYNKMLDEDVAALEF</sequence>
<dbReference type="InterPro" id="IPR027370">
    <property type="entry name" value="Znf-RING_euk"/>
</dbReference>
<dbReference type="Gene3D" id="3.30.40.10">
    <property type="entry name" value="Zinc/RING finger domain, C3HC4 (zinc finger)"/>
    <property type="match status" value="1"/>
</dbReference>
<dbReference type="Pfam" id="PF07717">
    <property type="entry name" value="OB_NTP_bind"/>
    <property type="match status" value="1"/>
</dbReference>
<evidence type="ECO:0000259" key="19">
    <source>
        <dbReference type="PROSITE" id="PS51192"/>
    </source>
</evidence>
<dbReference type="InterPro" id="IPR001650">
    <property type="entry name" value="Helicase_C-like"/>
</dbReference>
<evidence type="ECO:0000256" key="1">
    <source>
        <dbReference type="ARBA" id="ARBA00004906"/>
    </source>
</evidence>
<dbReference type="Gene3D" id="3.40.50.300">
    <property type="entry name" value="P-loop containing nucleotide triphosphate hydrolases"/>
    <property type="match status" value="2"/>
</dbReference>
<dbReference type="Pfam" id="PF00271">
    <property type="entry name" value="Helicase_C"/>
    <property type="match status" value="1"/>
</dbReference>
<dbReference type="InterPro" id="IPR011709">
    <property type="entry name" value="DEAD-box_helicase_OB_fold"/>
</dbReference>
<evidence type="ECO:0000256" key="13">
    <source>
        <dbReference type="ARBA" id="ARBA00044508"/>
    </source>
</evidence>
<keyword evidence="3" id="KW-0479">Metal-binding</keyword>
<evidence type="ECO:0000256" key="15">
    <source>
        <dbReference type="PROSITE-ProRule" id="PRU00176"/>
    </source>
</evidence>
<proteinExistence type="inferred from homology"/>
<dbReference type="PROSITE" id="PS50089">
    <property type="entry name" value="ZF_RING_2"/>
    <property type="match status" value="1"/>
</dbReference>
<evidence type="ECO:0000256" key="6">
    <source>
        <dbReference type="ARBA" id="ARBA00022771"/>
    </source>
</evidence>
<dbReference type="Gene3D" id="3.30.70.330">
    <property type="match status" value="2"/>
</dbReference>
<dbReference type="GO" id="GO:0016787">
    <property type="term" value="F:hydrolase activity"/>
    <property type="evidence" value="ECO:0007669"/>
    <property type="project" value="UniProtKB-KW"/>
</dbReference>
<organism evidence="22 23">
    <name type="scientific">Rotaria sordida</name>
    <dbReference type="NCBI Taxonomy" id="392033"/>
    <lineage>
        <taxon>Eukaryota</taxon>
        <taxon>Metazoa</taxon>
        <taxon>Spiralia</taxon>
        <taxon>Gnathifera</taxon>
        <taxon>Rotifera</taxon>
        <taxon>Eurotatoria</taxon>
        <taxon>Bdelloidea</taxon>
        <taxon>Philodinida</taxon>
        <taxon>Philodinidae</taxon>
        <taxon>Rotaria</taxon>
    </lineage>
</organism>
<dbReference type="InterPro" id="IPR001841">
    <property type="entry name" value="Znf_RING"/>
</dbReference>
<evidence type="ECO:0000313" key="22">
    <source>
        <dbReference type="EMBL" id="CAF0880637.1"/>
    </source>
</evidence>
<evidence type="ECO:0000256" key="12">
    <source>
        <dbReference type="ARBA" id="ARBA00038040"/>
    </source>
</evidence>
<dbReference type="InterPro" id="IPR002867">
    <property type="entry name" value="IBR_dom"/>
</dbReference>
<dbReference type="PROSITE" id="PS51873">
    <property type="entry name" value="TRIAD"/>
    <property type="match status" value="1"/>
</dbReference>
<feature type="domain" description="Helicase ATP-binding" evidence="19">
    <location>
        <begin position="216"/>
        <end position="380"/>
    </location>
</feature>
<keyword evidence="8" id="KW-0378">Hydrolase</keyword>
<keyword evidence="4" id="KW-0677">Repeat</keyword>
<dbReference type="InterPro" id="IPR027417">
    <property type="entry name" value="P-loop_NTPase"/>
</dbReference>
<evidence type="ECO:0008006" key="24">
    <source>
        <dbReference type="Google" id="ProtNLM"/>
    </source>
</evidence>
<dbReference type="InterPro" id="IPR000504">
    <property type="entry name" value="RRM_dom"/>
</dbReference>
<evidence type="ECO:0000256" key="7">
    <source>
        <dbReference type="ARBA" id="ARBA00022786"/>
    </source>
</evidence>
<evidence type="ECO:0000256" key="4">
    <source>
        <dbReference type="ARBA" id="ARBA00022737"/>
    </source>
</evidence>
<keyword evidence="2" id="KW-0808">Transferase</keyword>
<feature type="domain" description="Helicase C-terminal" evidence="20">
    <location>
        <begin position="398"/>
        <end position="604"/>
    </location>
</feature>
<keyword evidence="9" id="KW-0347">Helicase</keyword>
<keyword evidence="11" id="KW-0067">ATP-binding</keyword>
<dbReference type="InterPro" id="IPR044066">
    <property type="entry name" value="TRIAD_supradom"/>
</dbReference>
<dbReference type="SMART" id="SM00184">
    <property type="entry name" value="RING"/>
    <property type="match status" value="1"/>
</dbReference>
<dbReference type="Pfam" id="PF04408">
    <property type="entry name" value="WHD_HA2"/>
    <property type="match status" value="1"/>
</dbReference>
<feature type="domain" description="RING-type" evidence="21">
    <location>
        <begin position="1621"/>
        <end position="1837"/>
    </location>
</feature>
<evidence type="ECO:0000256" key="3">
    <source>
        <dbReference type="ARBA" id="ARBA00022723"/>
    </source>
</evidence>
<evidence type="ECO:0000256" key="11">
    <source>
        <dbReference type="ARBA" id="ARBA00022840"/>
    </source>
</evidence>